<dbReference type="AlphaFoldDB" id="A0A0B6YG37"/>
<protein>
    <submittedName>
        <fullName evidence="1">Uncharacterized protein</fullName>
    </submittedName>
</protein>
<dbReference type="GO" id="GO:0007099">
    <property type="term" value="P:centriole replication"/>
    <property type="evidence" value="ECO:0007669"/>
    <property type="project" value="TreeGrafter"/>
</dbReference>
<accession>A0A0B6YG37</accession>
<dbReference type="GO" id="GO:0032053">
    <property type="term" value="P:ciliary basal body organization"/>
    <property type="evidence" value="ECO:0007669"/>
    <property type="project" value="TreeGrafter"/>
</dbReference>
<proteinExistence type="predicted"/>
<name>A0A0B6YG37_9EUPU</name>
<organism evidence="1">
    <name type="scientific">Arion vulgaris</name>
    <dbReference type="NCBI Taxonomy" id="1028688"/>
    <lineage>
        <taxon>Eukaryota</taxon>
        <taxon>Metazoa</taxon>
        <taxon>Spiralia</taxon>
        <taxon>Lophotrochozoa</taxon>
        <taxon>Mollusca</taxon>
        <taxon>Gastropoda</taxon>
        <taxon>Heterobranchia</taxon>
        <taxon>Euthyneura</taxon>
        <taxon>Panpulmonata</taxon>
        <taxon>Eupulmonata</taxon>
        <taxon>Stylommatophora</taxon>
        <taxon>Helicina</taxon>
        <taxon>Arionoidea</taxon>
        <taxon>Arionidae</taxon>
        <taxon>Arion</taxon>
    </lineage>
</organism>
<dbReference type="PANTHER" id="PTHR31691:SF1">
    <property type="entry name" value="ROTATIN"/>
    <property type="match status" value="1"/>
</dbReference>
<gene>
    <name evidence="1" type="primary">ORF23587</name>
</gene>
<dbReference type="GO" id="GO:0036064">
    <property type="term" value="C:ciliary basal body"/>
    <property type="evidence" value="ECO:0007669"/>
    <property type="project" value="InterPro"/>
</dbReference>
<dbReference type="GO" id="GO:0005814">
    <property type="term" value="C:centriole"/>
    <property type="evidence" value="ECO:0007669"/>
    <property type="project" value="TreeGrafter"/>
</dbReference>
<dbReference type="InterPro" id="IPR030791">
    <property type="entry name" value="Rotatin"/>
</dbReference>
<feature type="non-terminal residue" evidence="1">
    <location>
        <position position="1"/>
    </location>
</feature>
<dbReference type="GO" id="GO:0010457">
    <property type="term" value="P:centriole-centriole cohesion"/>
    <property type="evidence" value="ECO:0007669"/>
    <property type="project" value="TreeGrafter"/>
</dbReference>
<sequence>EGLWQEFILTLLKSLPVLQSYTDQSTLLGRILWSMLDPTTAAHNLSLLEKLRGCLRLLYLSDKKVRSDAAKHLRWFLSNEQNCEMKLPHLHDLDPDIMSGCLIVSKILPLNE</sequence>
<reference evidence="1" key="1">
    <citation type="submission" date="2014-12" db="EMBL/GenBank/DDBJ databases">
        <title>Insight into the proteome of Arion vulgaris.</title>
        <authorList>
            <person name="Aradska J."/>
            <person name="Bulat T."/>
            <person name="Smidak R."/>
            <person name="Sarate P."/>
            <person name="Gangsoo J."/>
            <person name="Sialana F."/>
            <person name="Bilban M."/>
            <person name="Lubec G."/>
        </authorList>
    </citation>
    <scope>NUCLEOTIDE SEQUENCE</scope>
    <source>
        <tissue evidence="1">Skin</tissue>
    </source>
</reference>
<dbReference type="GO" id="GO:0005813">
    <property type="term" value="C:centrosome"/>
    <property type="evidence" value="ECO:0007669"/>
    <property type="project" value="InterPro"/>
</dbReference>
<dbReference type="PANTHER" id="PTHR31691">
    <property type="entry name" value="ROTATIN"/>
    <property type="match status" value="1"/>
</dbReference>
<evidence type="ECO:0000313" key="1">
    <source>
        <dbReference type="EMBL" id="CEK54761.1"/>
    </source>
</evidence>
<feature type="non-terminal residue" evidence="1">
    <location>
        <position position="112"/>
    </location>
</feature>
<dbReference type="EMBL" id="HACG01007896">
    <property type="protein sequence ID" value="CEK54761.1"/>
    <property type="molecule type" value="Transcribed_RNA"/>
</dbReference>